<reference evidence="13" key="2">
    <citation type="submission" date="2015-03" db="EMBL/GenBank/DDBJ databases">
        <authorList>
            <person name="Ferrari E."/>
            <person name="Walter M.C."/>
            <person name="Huptas C."/>
            <person name="Scherer S."/>
            <person name="Mueller-Herbst S."/>
        </authorList>
    </citation>
    <scope>NUCLEOTIDE SEQUENCE [LARGE SCALE GENOMIC DNA]</scope>
    <source>
        <strain evidence="13">LWP01</strain>
    </source>
</reference>
<evidence type="ECO:0000256" key="5">
    <source>
        <dbReference type="ARBA" id="ARBA00022989"/>
    </source>
</evidence>
<evidence type="ECO:0000313" key="12">
    <source>
        <dbReference type="EMBL" id="MBC1499935.1"/>
    </source>
</evidence>
<protein>
    <recommendedName>
        <fullName evidence="10">Glycerol-3-phosphate acyltransferase</fullName>
    </recommendedName>
    <alternativeName>
        <fullName evidence="10">Acyl-PO4 G3P acyltransferase</fullName>
    </alternativeName>
    <alternativeName>
        <fullName evidence="10">Acyl-phosphate--glycerol-3-phosphate acyltransferase</fullName>
    </alternativeName>
    <alternativeName>
        <fullName evidence="10">G3P acyltransferase</fullName>
        <shortName evidence="10">GPAT</shortName>
        <ecNumber evidence="10">2.3.1.275</ecNumber>
    </alternativeName>
    <alternativeName>
        <fullName evidence="10">Lysophosphatidic acid synthase</fullName>
        <shortName evidence="10">LPA synthase</shortName>
    </alternativeName>
</protein>
<comment type="subunit">
    <text evidence="10">Probably interacts with PlsX.</text>
</comment>
<comment type="pathway">
    <text evidence="10">Lipid metabolism; phospholipid metabolism.</text>
</comment>
<evidence type="ECO:0000256" key="9">
    <source>
        <dbReference type="ARBA" id="ARBA00023264"/>
    </source>
</evidence>
<name>A0A1S7FUC2_9LIST</name>
<keyword evidence="9 10" id="KW-1208">Phospholipid metabolism</keyword>
<comment type="subcellular location">
    <subcellularLocation>
        <location evidence="10">Cell membrane</location>
        <topology evidence="10">Multi-pass membrane protein</topology>
    </subcellularLocation>
</comment>
<keyword evidence="2 10" id="KW-0444">Lipid biosynthesis</keyword>
<keyword evidence="6 10" id="KW-0443">Lipid metabolism</keyword>
<dbReference type="GO" id="GO:0043772">
    <property type="term" value="F:acyl-phosphate glycerol-3-phosphate acyltransferase activity"/>
    <property type="evidence" value="ECO:0007669"/>
    <property type="project" value="UniProtKB-UniRule"/>
</dbReference>
<organism evidence="11 13">
    <name type="scientific">Listeria weihenstephanensis</name>
    <dbReference type="NCBI Taxonomy" id="1006155"/>
    <lineage>
        <taxon>Bacteria</taxon>
        <taxon>Bacillati</taxon>
        <taxon>Bacillota</taxon>
        <taxon>Bacilli</taxon>
        <taxon>Bacillales</taxon>
        <taxon>Listeriaceae</taxon>
        <taxon>Listeria</taxon>
    </lineage>
</organism>
<keyword evidence="8 10" id="KW-0594">Phospholipid biosynthesis</keyword>
<dbReference type="GO" id="GO:0008654">
    <property type="term" value="P:phospholipid biosynthetic process"/>
    <property type="evidence" value="ECO:0007669"/>
    <property type="project" value="UniProtKB-UniRule"/>
</dbReference>
<dbReference type="AlphaFoldDB" id="A0A1S7FUC2"/>
<keyword evidence="11" id="KW-0012">Acyltransferase</keyword>
<evidence type="ECO:0000256" key="4">
    <source>
        <dbReference type="ARBA" id="ARBA00022692"/>
    </source>
</evidence>
<dbReference type="SMART" id="SM01207">
    <property type="entry name" value="G3P_acyltransf"/>
    <property type="match status" value="1"/>
</dbReference>
<dbReference type="Pfam" id="PF02660">
    <property type="entry name" value="G3P_acyltransf"/>
    <property type="match status" value="1"/>
</dbReference>
<feature type="transmembrane region" description="Helical" evidence="10">
    <location>
        <begin position="81"/>
        <end position="101"/>
    </location>
</feature>
<evidence type="ECO:0000313" key="14">
    <source>
        <dbReference type="Proteomes" id="UP000564536"/>
    </source>
</evidence>
<dbReference type="EMBL" id="JAARRL010000005">
    <property type="protein sequence ID" value="MBC1499935.1"/>
    <property type="molecule type" value="Genomic_DNA"/>
</dbReference>
<evidence type="ECO:0000256" key="3">
    <source>
        <dbReference type="ARBA" id="ARBA00022679"/>
    </source>
</evidence>
<dbReference type="GO" id="GO:0005886">
    <property type="term" value="C:plasma membrane"/>
    <property type="evidence" value="ECO:0007669"/>
    <property type="project" value="UniProtKB-SubCell"/>
</dbReference>
<dbReference type="PANTHER" id="PTHR30309">
    <property type="entry name" value="INNER MEMBRANE PROTEIN YGIH"/>
    <property type="match status" value="1"/>
</dbReference>
<sequence>MEMIILLCFIAYILGSIPSGLWIGKFFYKKDIREFGSGNLGATNSFRVLGIKPGIVVTLMDILKGTAATLLPFFFQLDVNHHFWLLTGVFAIIGHSFPIFARFKGGKAVATSAGVILAYAPWLFLAALLIFALSLKISKYVSLSSMIAATSALLISLFFSDWILVGIIAAIAAFIIYRHIPNIKRIKKGEEPKITWM</sequence>
<reference evidence="12 14" key="3">
    <citation type="submission" date="2020-03" db="EMBL/GenBank/DDBJ databases">
        <title>Soil Listeria distribution.</title>
        <authorList>
            <person name="Liao J."/>
            <person name="Wiedmann M."/>
        </authorList>
    </citation>
    <scope>NUCLEOTIDE SEQUENCE [LARGE SCALE GENOMIC DNA]</scope>
    <source>
        <strain evidence="12 14">FSL L7-1523</strain>
    </source>
</reference>
<dbReference type="HAMAP" id="MF_01043">
    <property type="entry name" value="PlsY"/>
    <property type="match status" value="1"/>
</dbReference>
<evidence type="ECO:0000256" key="10">
    <source>
        <dbReference type="HAMAP-Rule" id="MF_01043"/>
    </source>
</evidence>
<keyword evidence="5 10" id="KW-1133">Transmembrane helix</keyword>
<dbReference type="EMBL" id="CP011102">
    <property type="protein sequence ID" value="AQY50992.1"/>
    <property type="molecule type" value="Genomic_DNA"/>
</dbReference>
<evidence type="ECO:0000256" key="6">
    <source>
        <dbReference type="ARBA" id="ARBA00023098"/>
    </source>
</evidence>
<evidence type="ECO:0000256" key="8">
    <source>
        <dbReference type="ARBA" id="ARBA00023209"/>
    </source>
</evidence>
<dbReference type="KEGG" id="lwi:UE46_08005"/>
<dbReference type="NCBIfam" id="TIGR00023">
    <property type="entry name" value="glycerol-3-phosphate 1-O-acyltransferase PlsY"/>
    <property type="match status" value="1"/>
</dbReference>
<dbReference type="Proteomes" id="UP000223060">
    <property type="component" value="Chromosome"/>
</dbReference>
<dbReference type="EC" id="2.3.1.275" evidence="10"/>
<evidence type="ECO:0000313" key="13">
    <source>
        <dbReference type="Proteomes" id="UP000223060"/>
    </source>
</evidence>
<evidence type="ECO:0000256" key="7">
    <source>
        <dbReference type="ARBA" id="ARBA00023136"/>
    </source>
</evidence>
<dbReference type="PANTHER" id="PTHR30309:SF0">
    <property type="entry name" value="GLYCEROL-3-PHOSPHATE ACYLTRANSFERASE-RELATED"/>
    <property type="match status" value="1"/>
</dbReference>
<reference evidence="11" key="1">
    <citation type="submission" date="2015-03" db="EMBL/GenBank/DDBJ databases">
        <authorList>
            <person name="Murphy D."/>
        </authorList>
    </citation>
    <scope>NUCLEOTIDE SEQUENCE [LARGE SCALE GENOMIC DNA]</scope>
    <source>
        <strain evidence="11">WS 4560</strain>
    </source>
</reference>
<proteinExistence type="inferred from homology"/>
<evidence type="ECO:0000313" key="11">
    <source>
        <dbReference type="EMBL" id="AQY50992.1"/>
    </source>
</evidence>
<feature type="transmembrane region" description="Helical" evidence="10">
    <location>
        <begin position="6"/>
        <end position="28"/>
    </location>
</feature>
<dbReference type="Proteomes" id="UP000564536">
    <property type="component" value="Unassembled WGS sequence"/>
</dbReference>
<keyword evidence="13" id="KW-1185">Reference proteome</keyword>
<keyword evidence="4 10" id="KW-0812">Transmembrane</keyword>
<comment type="similarity">
    <text evidence="10">Belongs to the PlsY family.</text>
</comment>
<dbReference type="RefSeq" id="WP_036062204.1">
    <property type="nucleotide sequence ID" value="NZ_CP011102.1"/>
</dbReference>
<feature type="transmembrane region" description="Helical" evidence="10">
    <location>
        <begin position="153"/>
        <end position="177"/>
    </location>
</feature>
<comment type="function">
    <text evidence="10">Catalyzes the transfer of an acyl group from acyl-phosphate (acyl-PO(4)) to glycerol-3-phosphate (G3P) to form lysophosphatidic acid (LPA). This enzyme utilizes acyl-phosphate as fatty acyl donor, but not acyl-CoA or acyl-ACP.</text>
</comment>
<comment type="catalytic activity">
    <reaction evidence="10">
        <text>an acyl phosphate + sn-glycerol 3-phosphate = a 1-acyl-sn-glycero-3-phosphate + phosphate</text>
        <dbReference type="Rhea" id="RHEA:34075"/>
        <dbReference type="ChEBI" id="CHEBI:43474"/>
        <dbReference type="ChEBI" id="CHEBI:57597"/>
        <dbReference type="ChEBI" id="CHEBI:57970"/>
        <dbReference type="ChEBI" id="CHEBI:59918"/>
        <dbReference type="EC" id="2.3.1.275"/>
    </reaction>
</comment>
<gene>
    <name evidence="10 12" type="primary">plsY</name>
    <name evidence="12" type="ORF">HB943_04915</name>
    <name evidence="11" type="ORF">UE46_08005</name>
</gene>
<keyword evidence="1 10" id="KW-1003">Cell membrane</keyword>
<evidence type="ECO:0000256" key="1">
    <source>
        <dbReference type="ARBA" id="ARBA00022475"/>
    </source>
</evidence>
<accession>A0A1S7FUC2</accession>
<dbReference type="InterPro" id="IPR003811">
    <property type="entry name" value="G3P_acylTferase_PlsY"/>
</dbReference>
<keyword evidence="3 10" id="KW-0808">Transferase</keyword>
<keyword evidence="7 10" id="KW-0472">Membrane</keyword>
<feature type="transmembrane region" description="Helical" evidence="10">
    <location>
        <begin position="113"/>
        <end position="133"/>
    </location>
</feature>
<evidence type="ECO:0000256" key="2">
    <source>
        <dbReference type="ARBA" id="ARBA00022516"/>
    </source>
</evidence>
<dbReference type="UniPathway" id="UPA00085"/>